<evidence type="ECO:0000259" key="4">
    <source>
        <dbReference type="PROSITE" id="PS01124"/>
    </source>
</evidence>
<dbReference type="PROSITE" id="PS01124">
    <property type="entry name" value="HTH_ARAC_FAMILY_2"/>
    <property type="match status" value="1"/>
</dbReference>
<dbReference type="STRING" id="966.BTA35_0213510"/>
<dbReference type="InterPro" id="IPR009057">
    <property type="entry name" value="Homeodomain-like_sf"/>
</dbReference>
<name>A0A1T1H9J6_OCELI</name>
<keyword evidence="2" id="KW-0238">DNA-binding</keyword>
<dbReference type="PANTHER" id="PTHR47894:SF1">
    <property type="entry name" value="HTH-TYPE TRANSCRIPTIONAL REGULATOR VQSM"/>
    <property type="match status" value="1"/>
</dbReference>
<reference evidence="5" key="1">
    <citation type="submission" date="2017-02" db="EMBL/GenBank/DDBJ databases">
        <title>Draft Genome Sequence of the Salt Water Bacterium Oceanospirillum linum ATCC 11336.</title>
        <authorList>
            <person name="Trachtenberg A.M."/>
            <person name="Carney J.G."/>
            <person name="Linnane J.D."/>
            <person name="Rheaume B.A."/>
            <person name="Pitts N.L."/>
            <person name="Mykles D.L."/>
            <person name="Maclea K.S."/>
        </authorList>
    </citation>
    <scope>NUCLEOTIDE SEQUENCE [LARGE SCALE GENOMIC DNA]</scope>
    <source>
        <strain evidence="5">ATCC 11336</strain>
    </source>
</reference>
<dbReference type="EMBL" id="MTSD02000006">
    <property type="protein sequence ID" value="OOV86512.1"/>
    <property type="molecule type" value="Genomic_DNA"/>
</dbReference>
<keyword evidence="6" id="KW-1185">Reference proteome</keyword>
<evidence type="ECO:0000256" key="1">
    <source>
        <dbReference type="ARBA" id="ARBA00023015"/>
    </source>
</evidence>
<evidence type="ECO:0000313" key="6">
    <source>
        <dbReference type="Proteomes" id="UP000190064"/>
    </source>
</evidence>
<evidence type="ECO:0000313" key="5">
    <source>
        <dbReference type="EMBL" id="OOV86512.1"/>
    </source>
</evidence>
<dbReference type="PANTHER" id="PTHR47894">
    <property type="entry name" value="HTH-TYPE TRANSCRIPTIONAL REGULATOR GADX"/>
    <property type="match status" value="1"/>
</dbReference>
<protein>
    <recommendedName>
        <fullName evidence="4">HTH araC/xylS-type domain-containing protein</fullName>
    </recommendedName>
</protein>
<accession>A0A1T1H9J6</accession>
<comment type="caution">
    <text evidence="5">The sequence shown here is derived from an EMBL/GenBank/DDBJ whole genome shotgun (WGS) entry which is preliminary data.</text>
</comment>
<dbReference type="PRINTS" id="PR00032">
    <property type="entry name" value="HTHARAC"/>
</dbReference>
<dbReference type="SUPFAM" id="SSF46689">
    <property type="entry name" value="Homeodomain-like"/>
    <property type="match status" value="1"/>
</dbReference>
<dbReference type="RefSeq" id="WP_078320331.1">
    <property type="nucleotide sequence ID" value="NZ_FXTS01000007.1"/>
</dbReference>
<dbReference type="SMART" id="SM00342">
    <property type="entry name" value="HTH_ARAC"/>
    <property type="match status" value="1"/>
</dbReference>
<dbReference type="InterPro" id="IPR020449">
    <property type="entry name" value="Tscrpt_reg_AraC-type_HTH"/>
</dbReference>
<dbReference type="Pfam" id="PF12833">
    <property type="entry name" value="HTH_18"/>
    <property type="match status" value="1"/>
</dbReference>
<evidence type="ECO:0000256" key="2">
    <source>
        <dbReference type="ARBA" id="ARBA00023125"/>
    </source>
</evidence>
<dbReference type="GO" id="GO:0005829">
    <property type="term" value="C:cytosol"/>
    <property type="evidence" value="ECO:0007669"/>
    <property type="project" value="TreeGrafter"/>
</dbReference>
<evidence type="ECO:0000256" key="3">
    <source>
        <dbReference type="ARBA" id="ARBA00023163"/>
    </source>
</evidence>
<keyword evidence="1" id="KW-0805">Transcription regulation</keyword>
<dbReference type="InterPro" id="IPR018060">
    <property type="entry name" value="HTH_AraC"/>
</dbReference>
<dbReference type="Gene3D" id="1.10.10.60">
    <property type="entry name" value="Homeodomain-like"/>
    <property type="match status" value="1"/>
</dbReference>
<dbReference type="AlphaFoldDB" id="A0A1T1H9J6"/>
<sequence length="341" mass="39006">MFRQADQISVIGSWPLVISRALDQYHIDGSALLARVGIDQSAANQPETRYSLATLDRLWRLARNLSGDEAVGLTVARFVRPTSWHALGFAIWSSDTLMECFRRLAENVRMFADYADMSVTPFGSDVEVNVRLKTGLRRDQLASEELDAFIGTSVLTARHIYHPDFSPKSIWLSRPQPLDPTSWQRLFKCPVFFNASYDKIVFDAAAMYRPLLTASPELAEQNDALVADYLARLDRSDLIARLESLLLNHLPMGSLPLEVAAAQLNFSPRTFQRRLQEKGSSYQQVLDELRQKQALHWVRLNYLTIGEISYRLGFNHPANFTRAFKRWFDETPKKLRKNLLN</sequence>
<dbReference type="GO" id="GO:0003700">
    <property type="term" value="F:DNA-binding transcription factor activity"/>
    <property type="evidence" value="ECO:0007669"/>
    <property type="project" value="InterPro"/>
</dbReference>
<gene>
    <name evidence="5" type="ORF">BTA35_0213510</name>
</gene>
<proteinExistence type="predicted"/>
<dbReference type="GO" id="GO:0000976">
    <property type="term" value="F:transcription cis-regulatory region binding"/>
    <property type="evidence" value="ECO:0007669"/>
    <property type="project" value="TreeGrafter"/>
</dbReference>
<dbReference type="InterPro" id="IPR032687">
    <property type="entry name" value="AraC-type_N"/>
</dbReference>
<dbReference type="Proteomes" id="UP000190064">
    <property type="component" value="Unassembled WGS sequence"/>
</dbReference>
<feature type="domain" description="HTH araC/xylS-type" evidence="4">
    <location>
        <begin position="240"/>
        <end position="338"/>
    </location>
</feature>
<dbReference type="Pfam" id="PF12625">
    <property type="entry name" value="Arabinose_bd"/>
    <property type="match status" value="1"/>
</dbReference>
<keyword evidence="3" id="KW-0804">Transcription</keyword>
<organism evidence="5 6">
    <name type="scientific">Oceanospirillum linum</name>
    <dbReference type="NCBI Taxonomy" id="966"/>
    <lineage>
        <taxon>Bacteria</taxon>
        <taxon>Pseudomonadati</taxon>
        <taxon>Pseudomonadota</taxon>
        <taxon>Gammaproteobacteria</taxon>
        <taxon>Oceanospirillales</taxon>
        <taxon>Oceanospirillaceae</taxon>
        <taxon>Oceanospirillum</taxon>
    </lineage>
</organism>